<accession>A0ABQ9GU87</accession>
<gene>
    <name evidence="1" type="ORF">PR048_023491</name>
</gene>
<evidence type="ECO:0000313" key="2">
    <source>
        <dbReference type="Proteomes" id="UP001159363"/>
    </source>
</evidence>
<comment type="caution">
    <text evidence="1">The sequence shown here is derived from an EMBL/GenBank/DDBJ whole genome shotgun (WGS) entry which is preliminary data.</text>
</comment>
<reference evidence="1 2" key="1">
    <citation type="submission" date="2023-02" db="EMBL/GenBank/DDBJ databases">
        <title>LHISI_Scaffold_Assembly.</title>
        <authorList>
            <person name="Stuart O.P."/>
            <person name="Cleave R."/>
            <person name="Magrath M.J.L."/>
            <person name="Mikheyev A.S."/>
        </authorList>
    </citation>
    <scope>NUCLEOTIDE SEQUENCE [LARGE SCALE GENOMIC DNA]</scope>
    <source>
        <strain evidence="1">Daus_M_001</strain>
        <tissue evidence="1">Leg muscle</tissue>
    </source>
</reference>
<keyword evidence="2" id="KW-1185">Reference proteome</keyword>
<sequence>MAFRGHTEEKVENLQPQELLLTDKFPKIINYVITNFGLSFSDLRGKCYDGKIKRCENHYTKITAPSHICALQEPQFEFGTSSLKRKALFSNIHQDEVPCVNTPPRPLFPTR</sequence>
<evidence type="ECO:0000313" key="1">
    <source>
        <dbReference type="EMBL" id="KAJ8875595.1"/>
    </source>
</evidence>
<dbReference type="EMBL" id="JARBHB010000009">
    <property type="protein sequence ID" value="KAJ8875595.1"/>
    <property type="molecule type" value="Genomic_DNA"/>
</dbReference>
<dbReference type="Proteomes" id="UP001159363">
    <property type="component" value="Chromosome 8"/>
</dbReference>
<proteinExistence type="predicted"/>
<protein>
    <submittedName>
        <fullName evidence="1">Uncharacterized protein</fullName>
    </submittedName>
</protein>
<name>A0ABQ9GU87_9NEOP</name>
<organism evidence="1 2">
    <name type="scientific">Dryococelus australis</name>
    <dbReference type="NCBI Taxonomy" id="614101"/>
    <lineage>
        <taxon>Eukaryota</taxon>
        <taxon>Metazoa</taxon>
        <taxon>Ecdysozoa</taxon>
        <taxon>Arthropoda</taxon>
        <taxon>Hexapoda</taxon>
        <taxon>Insecta</taxon>
        <taxon>Pterygota</taxon>
        <taxon>Neoptera</taxon>
        <taxon>Polyneoptera</taxon>
        <taxon>Phasmatodea</taxon>
        <taxon>Verophasmatodea</taxon>
        <taxon>Anareolatae</taxon>
        <taxon>Phasmatidae</taxon>
        <taxon>Eurycanthinae</taxon>
        <taxon>Dryococelus</taxon>
    </lineage>
</organism>